<evidence type="ECO:0000259" key="3">
    <source>
        <dbReference type="Pfam" id="PF13628"/>
    </source>
</evidence>
<dbReference type="PANTHER" id="PTHR38593">
    <property type="entry name" value="BLR2558 PROTEIN"/>
    <property type="match status" value="1"/>
</dbReference>
<protein>
    <submittedName>
        <fullName evidence="4">DUF4142 domain-containing protein</fullName>
    </submittedName>
</protein>
<feature type="domain" description="DUF4142" evidence="3">
    <location>
        <begin position="51"/>
        <end position="183"/>
    </location>
</feature>
<evidence type="ECO:0000256" key="2">
    <source>
        <dbReference type="SAM" id="SignalP"/>
    </source>
</evidence>
<dbReference type="Gene3D" id="1.20.1260.10">
    <property type="match status" value="2"/>
</dbReference>
<dbReference type="Proteomes" id="UP001225596">
    <property type="component" value="Unassembled WGS sequence"/>
</dbReference>
<keyword evidence="5" id="KW-1185">Reference proteome</keyword>
<organism evidence="4 5">
    <name type="scientific">Keguizhuia sedimenti</name>
    <dbReference type="NCBI Taxonomy" id="3064264"/>
    <lineage>
        <taxon>Bacteria</taxon>
        <taxon>Pseudomonadati</taxon>
        <taxon>Pseudomonadota</taxon>
        <taxon>Betaproteobacteria</taxon>
        <taxon>Burkholderiales</taxon>
        <taxon>Oxalobacteraceae</taxon>
        <taxon>Keguizhuia</taxon>
    </lineage>
</organism>
<dbReference type="Pfam" id="PF13628">
    <property type="entry name" value="DUF4142"/>
    <property type="match status" value="3"/>
</dbReference>
<feature type="chain" id="PRO_5047218484" evidence="2">
    <location>
        <begin position="21"/>
        <end position="507"/>
    </location>
</feature>
<keyword evidence="2" id="KW-0732">Signal</keyword>
<feature type="region of interest" description="Disordered" evidence="1">
    <location>
        <begin position="26"/>
        <end position="50"/>
    </location>
</feature>
<dbReference type="PANTHER" id="PTHR38593:SF1">
    <property type="entry name" value="BLR2558 PROTEIN"/>
    <property type="match status" value="1"/>
</dbReference>
<evidence type="ECO:0000256" key="1">
    <source>
        <dbReference type="SAM" id="MobiDB-lite"/>
    </source>
</evidence>
<dbReference type="InterPro" id="IPR012347">
    <property type="entry name" value="Ferritin-like"/>
</dbReference>
<feature type="signal peptide" evidence="2">
    <location>
        <begin position="1"/>
        <end position="20"/>
    </location>
</feature>
<feature type="domain" description="DUF4142" evidence="3">
    <location>
        <begin position="196"/>
        <end position="322"/>
    </location>
</feature>
<dbReference type="InterPro" id="IPR025419">
    <property type="entry name" value="DUF4142"/>
</dbReference>
<comment type="caution">
    <text evidence="4">The sequence shown here is derived from an EMBL/GenBank/DDBJ whole genome shotgun (WGS) entry which is preliminary data.</text>
</comment>
<name>A0ABU1BTR8_9BURK</name>
<evidence type="ECO:0000313" key="4">
    <source>
        <dbReference type="EMBL" id="MDQ9172377.1"/>
    </source>
</evidence>
<reference evidence="4 5" key="1">
    <citation type="submission" date="2023-08" db="EMBL/GenBank/DDBJ databases">
        <title>Oxalobacteraceae gen .nov., isolated from river sludge outside the plant.</title>
        <authorList>
            <person name="Zhao S.Y."/>
        </authorList>
    </citation>
    <scope>NUCLEOTIDE SEQUENCE [LARGE SCALE GENOMIC DNA]</scope>
    <source>
        <strain evidence="4 5">R-40</strain>
    </source>
</reference>
<gene>
    <name evidence="4" type="ORF">Q8A64_18375</name>
</gene>
<feature type="domain" description="DUF4142" evidence="3">
    <location>
        <begin position="334"/>
        <end position="406"/>
    </location>
</feature>
<evidence type="ECO:0000313" key="5">
    <source>
        <dbReference type="Proteomes" id="UP001225596"/>
    </source>
</evidence>
<dbReference type="EMBL" id="JAUYVH010000023">
    <property type="protein sequence ID" value="MDQ9172377.1"/>
    <property type="molecule type" value="Genomic_DNA"/>
</dbReference>
<sequence length="507" mass="53622">MNSGTKFKAIAAIMFGLALAGCGGGGGDDDDTPSNNPSSTPQSGAVSSGGAEYLTQTYQTGQSQAQQSEAATQKSTNPAVRELAQQVNNEITIINQQITNISQSSNVTVNNTLTNEQKVEINNLNSLSGAEFDRAYLRNLVTSVKRLLALTLQQAREGGDVQIRQNAAANVLLIQQRLAAAQETLCLLEPPQYLIGAFEDSLLEIELARIALQKATNDAVKQFAQTMIDEHTQLNTQITALAAQKGVTLPTELGPDKQEIATTISAFSGADFDKAYMDRNVLQHAEDIAKTTVVAEQSTDVEIKAFAAQTLPLLQEHFEQALTISASLQPSAVYQLGQSLVAELQLAQIAQTRSTDDQGRNFGQTIIQQNQASFTQLVQVAQQQNAQIPLVIPPGQVQAALQLLQTSGLNLQQIQSLINTQLSQSLQIAQSLQTSTEAGVGNVARVRVQALQNLDINAEQGADNGTDPTGVEGNDAAGGGAAGGTDDNGTSVSIDGGNESVVITQNE</sequence>
<accession>A0ABU1BTR8</accession>
<feature type="region of interest" description="Disordered" evidence="1">
    <location>
        <begin position="459"/>
        <end position="507"/>
    </location>
</feature>
<dbReference type="RefSeq" id="WP_338438425.1">
    <property type="nucleotide sequence ID" value="NZ_JAUYVH010000023.1"/>
</dbReference>
<dbReference type="PROSITE" id="PS51257">
    <property type="entry name" value="PROKAR_LIPOPROTEIN"/>
    <property type="match status" value="1"/>
</dbReference>
<proteinExistence type="predicted"/>